<evidence type="ECO:0000313" key="2">
    <source>
        <dbReference type="Proteomes" id="UP000239549"/>
    </source>
</evidence>
<comment type="caution">
    <text evidence="1">The sequence shown here is derived from an EMBL/GenBank/DDBJ whole genome shotgun (WGS) entry which is preliminary data.</text>
</comment>
<protein>
    <submittedName>
        <fullName evidence="1">Uncharacterized protein</fullName>
    </submittedName>
</protein>
<name>A0A2L2XGU7_9FIRM</name>
<keyword evidence="2" id="KW-1185">Reference proteome</keyword>
<dbReference type="Proteomes" id="UP000239549">
    <property type="component" value="Unassembled WGS sequence"/>
</dbReference>
<proteinExistence type="predicted"/>
<accession>A0A2L2XGU7</accession>
<dbReference type="AlphaFoldDB" id="A0A2L2XGU7"/>
<sequence>MPGKPHLSPIYIYSNVNYSTKKIISSSPSRESFLVAASVTAFRGITSVKSVSSGRAFEDGVLGAVYLN</sequence>
<organism evidence="1 2">
    <name type="scientific">Desulfocucumis palustris</name>
    <dbReference type="NCBI Taxonomy" id="1898651"/>
    <lineage>
        <taxon>Bacteria</taxon>
        <taxon>Bacillati</taxon>
        <taxon>Bacillota</taxon>
        <taxon>Clostridia</taxon>
        <taxon>Eubacteriales</taxon>
        <taxon>Desulfocucumaceae</taxon>
        <taxon>Desulfocucumis</taxon>
    </lineage>
</organism>
<dbReference type="EMBL" id="BFAV01000159">
    <property type="protein sequence ID" value="GBF35362.1"/>
    <property type="molecule type" value="Genomic_DNA"/>
</dbReference>
<evidence type="ECO:0000313" key="1">
    <source>
        <dbReference type="EMBL" id="GBF35362.1"/>
    </source>
</evidence>
<reference evidence="2" key="1">
    <citation type="submission" date="2018-02" db="EMBL/GenBank/DDBJ databases">
        <title>Genome sequence of Desulfocucumis palustris strain NAW-5.</title>
        <authorList>
            <person name="Watanabe M."/>
            <person name="Kojima H."/>
            <person name="Fukui M."/>
        </authorList>
    </citation>
    <scope>NUCLEOTIDE SEQUENCE [LARGE SCALE GENOMIC DNA]</scope>
    <source>
        <strain evidence="2">NAW-5</strain>
    </source>
</reference>
<gene>
    <name evidence="1" type="ORF">DCCM_4485</name>
</gene>